<proteinExistence type="predicted"/>
<protein>
    <submittedName>
        <fullName evidence="1">Uncharacterized protein</fullName>
    </submittedName>
</protein>
<dbReference type="Proteomes" id="UP000054549">
    <property type="component" value="Unassembled WGS sequence"/>
</dbReference>
<accession>A0A0C2X1E9</accession>
<dbReference type="EMBL" id="KN818270">
    <property type="protein sequence ID" value="KIL62498.1"/>
    <property type="molecule type" value="Genomic_DNA"/>
</dbReference>
<sequence>MFSNLGAVLCRSSWGLPVATGAKYYLGRDWTVTYPDRRASPCSPWHNPTMRDNAHTTNTTVSNVSNYIVLTAVKHSVHLPPRAAAFWSSG</sequence>
<dbReference type="HOGENOM" id="CLU_2440379_0_0_1"/>
<evidence type="ECO:0000313" key="2">
    <source>
        <dbReference type="Proteomes" id="UP000054549"/>
    </source>
</evidence>
<organism evidence="1 2">
    <name type="scientific">Amanita muscaria (strain Koide BX008)</name>
    <dbReference type="NCBI Taxonomy" id="946122"/>
    <lineage>
        <taxon>Eukaryota</taxon>
        <taxon>Fungi</taxon>
        <taxon>Dikarya</taxon>
        <taxon>Basidiomycota</taxon>
        <taxon>Agaricomycotina</taxon>
        <taxon>Agaricomycetes</taxon>
        <taxon>Agaricomycetidae</taxon>
        <taxon>Agaricales</taxon>
        <taxon>Pluteineae</taxon>
        <taxon>Amanitaceae</taxon>
        <taxon>Amanita</taxon>
    </lineage>
</organism>
<keyword evidence="2" id="KW-1185">Reference proteome</keyword>
<evidence type="ECO:0000313" key="1">
    <source>
        <dbReference type="EMBL" id="KIL62498.1"/>
    </source>
</evidence>
<dbReference type="AlphaFoldDB" id="A0A0C2X1E9"/>
<name>A0A0C2X1E9_AMAMK</name>
<dbReference type="InParanoid" id="A0A0C2X1E9"/>
<gene>
    <name evidence="1" type="ORF">M378DRAFT_165704</name>
</gene>
<reference evidence="1 2" key="1">
    <citation type="submission" date="2014-04" db="EMBL/GenBank/DDBJ databases">
        <title>Evolutionary Origins and Diversification of the Mycorrhizal Mutualists.</title>
        <authorList>
            <consortium name="DOE Joint Genome Institute"/>
            <consortium name="Mycorrhizal Genomics Consortium"/>
            <person name="Kohler A."/>
            <person name="Kuo A."/>
            <person name="Nagy L.G."/>
            <person name="Floudas D."/>
            <person name="Copeland A."/>
            <person name="Barry K.W."/>
            <person name="Cichocki N."/>
            <person name="Veneault-Fourrey C."/>
            <person name="LaButti K."/>
            <person name="Lindquist E.A."/>
            <person name="Lipzen A."/>
            <person name="Lundell T."/>
            <person name="Morin E."/>
            <person name="Murat C."/>
            <person name="Riley R."/>
            <person name="Ohm R."/>
            <person name="Sun H."/>
            <person name="Tunlid A."/>
            <person name="Henrissat B."/>
            <person name="Grigoriev I.V."/>
            <person name="Hibbett D.S."/>
            <person name="Martin F."/>
        </authorList>
    </citation>
    <scope>NUCLEOTIDE SEQUENCE [LARGE SCALE GENOMIC DNA]</scope>
    <source>
        <strain evidence="1 2">Koide BX008</strain>
    </source>
</reference>